<evidence type="ECO:0000256" key="1">
    <source>
        <dbReference type="ARBA" id="ARBA00022679"/>
    </source>
</evidence>
<organism evidence="6 7">
    <name type="scientific">Roseomonas haemaphysalidis</name>
    <dbReference type="NCBI Taxonomy" id="2768162"/>
    <lineage>
        <taxon>Bacteria</taxon>
        <taxon>Pseudomonadati</taxon>
        <taxon>Pseudomonadota</taxon>
        <taxon>Alphaproteobacteria</taxon>
        <taxon>Acetobacterales</taxon>
        <taxon>Roseomonadaceae</taxon>
        <taxon>Roseomonas</taxon>
    </lineage>
</organism>
<dbReference type="PANTHER" id="PTHR12358">
    <property type="entry name" value="SPHINGOSINE KINASE"/>
    <property type="match status" value="1"/>
</dbReference>
<dbReference type="PROSITE" id="PS50146">
    <property type="entry name" value="DAGK"/>
    <property type="match status" value="1"/>
</dbReference>
<sequence length="316" mass="34041">MRLAVILNAGGGAVQARDPRPALSAAFARHGIEADLHMVKGEALVDTARDLLRQAGPGRHFDAVVAGGGDGSIGAVAGVMAGSGVAFGVLPLGTLNHFAKDLGLPQEIDGAVDVIAARQTRMVDVAEVNGRVFVNNSSIGLYATMVADRDRQRERSGWGKWPAMVLAGARVLLRYPVRHLRVRTEAWEKRYRTPLLFIGNNAYEVSLPRPGTRAVLDDGRLCLFVVRHGRPWGLLKVAVRALAGRLREERDFESHLVQEAEIQSHSAWMRVSVDGEVVPMRPPLRYGIRPGALRVFAPAPAAVGEVVTEERAAGGP</sequence>
<keyword evidence="1" id="KW-0808">Transferase</keyword>
<dbReference type="Pfam" id="PF00781">
    <property type="entry name" value="DAGK_cat"/>
    <property type="match status" value="1"/>
</dbReference>
<dbReference type="PANTHER" id="PTHR12358:SF54">
    <property type="entry name" value="SPHINGOSINE KINASE RELATED PROTEIN"/>
    <property type="match status" value="1"/>
</dbReference>
<proteinExistence type="predicted"/>
<evidence type="ECO:0000313" key="7">
    <source>
        <dbReference type="Proteomes" id="UP001518989"/>
    </source>
</evidence>
<gene>
    <name evidence="6" type="ORF">IAI61_09040</name>
</gene>
<dbReference type="InterPro" id="IPR045540">
    <property type="entry name" value="YegS/DAGK_C"/>
</dbReference>
<accession>A0ABS3KQE8</accession>
<dbReference type="GO" id="GO:0016301">
    <property type="term" value="F:kinase activity"/>
    <property type="evidence" value="ECO:0007669"/>
    <property type="project" value="UniProtKB-KW"/>
</dbReference>
<evidence type="ECO:0000256" key="4">
    <source>
        <dbReference type="ARBA" id="ARBA00022840"/>
    </source>
</evidence>
<evidence type="ECO:0000313" key="6">
    <source>
        <dbReference type="EMBL" id="MBO1079175.1"/>
    </source>
</evidence>
<dbReference type="Pfam" id="PF19279">
    <property type="entry name" value="YegS_C"/>
    <property type="match status" value="1"/>
</dbReference>
<dbReference type="InterPro" id="IPR050187">
    <property type="entry name" value="Lipid_Phosphate_FormReg"/>
</dbReference>
<feature type="domain" description="DAGKc" evidence="5">
    <location>
        <begin position="1"/>
        <end position="132"/>
    </location>
</feature>
<dbReference type="Gene3D" id="2.60.200.40">
    <property type="match status" value="1"/>
</dbReference>
<reference evidence="6 7" key="1">
    <citation type="submission" date="2020-09" db="EMBL/GenBank/DDBJ databases">
        <title>Roseomonas.</title>
        <authorList>
            <person name="Zhu W."/>
        </authorList>
    </citation>
    <scope>NUCLEOTIDE SEQUENCE [LARGE SCALE GENOMIC DNA]</scope>
    <source>
        <strain evidence="6 7">573</strain>
    </source>
</reference>
<dbReference type="InterPro" id="IPR001206">
    <property type="entry name" value="Diacylglycerol_kinase_cat_dom"/>
</dbReference>
<dbReference type="Proteomes" id="UP001518989">
    <property type="component" value="Unassembled WGS sequence"/>
</dbReference>
<evidence type="ECO:0000256" key="3">
    <source>
        <dbReference type="ARBA" id="ARBA00022777"/>
    </source>
</evidence>
<protein>
    <submittedName>
        <fullName evidence="6">Diacylglycerol kinase family lipid kinase</fullName>
    </submittedName>
</protein>
<dbReference type="InterPro" id="IPR017438">
    <property type="entry name" value="ATP-NAD_kinase_N"/>
</dbReference>
<dbReference type="EMBL" id="JACTNG010000004">
    <property type="protein sequence ID" value="MBO1079175.1"/>
    <property type="molecule type" value="Genomic_DNA"/>
</dbReference>
<dbReference type="SMART" id="SM00046">
    <property type="entry name" value="DAGKc"/>
    <property type="match status" value="1"/>
</dbReference>
<evidence type="ECO:0000256" key="2">
    <source>
        <dbReference type="ARBA" id="ARBA00022741"/>
    </source>
</evidence>
<dbReference type="InterPro" id="IPR016064">
    <property type="entry name" value="NAD/diacylglycerol_kinase_sf"/>
</dbReference>
<keyword evidence="3 6" id="KW-0418">Kinase</keyword>
<evidence type="ECO:0000259" key="5">
    <source>
        <dbReference type="PROSITE" id="PS50146"/>
    </source>
</evidence>
<keyword evidence="2" id="KW-0547">Nucleotide-binding</keyword>
<dbReference type="SUPFAM" id="SSF111331">
    <property type="entry name" value="NAD kinase/diacylglycerol kinase-like"/>
    <property type="match status" value="1"/>
</dbReference>
<comment type="caution">
    <text evidence="6">The sequence shown here is derived from an EMBL/GenBank/DDBJ whole genome shotgun (WGS) entry which is preliminary data.</text>
</comment>
<dbReference type="Gene3D" id="3.40.50.10330">
    <property type="entry name" value="Probable inorganic polyphosphate/atp-NAD kinase, domain 1"/>
    <property type="match status" value="1"/>
</dbReference>
<keyword evidence="7" id="KW-1185">Reference proteome</keyword>
<name>A0ABS3KQE8_9PROT</name>
<keyword evidence="4" id="KW-0067">ATP-binding</keyword>